<organism evidence="1 2">
    <name type="scientific">Rhodopirellula sallentina SM41</name>
    <dbReference type="NCBI Taxonomy" id="1263870"/>
    <lineage>
        <taxon>Bacteria</taxon>
        <taxon>Pseudomonadati</taxon>
        <taxon>Planctomycetota</taxon>
        <taxon>Planctomycetia</taxon>
        <taxon>Pirellulales</taxon>
        <taxon>Pirellulaceae</taxon>
        <taxon>Rhodopirellula</taxon>
    </lineage>
</organism>
<proteinExistence type="predicted"/>
<comment type="caution">
    <text evidence="1">The sequence shown here is derived from an EMBL/GenBank/DDBJ whole genome shotgun (WGS) entry which is preliminary data.</text>
</comment>
<dbReference type="AlphaFoldDB" id="M5UDS4"/>
<accession>M5UDS4</accession>
<evidence type="ECO:0000313" key="2">
    <source>
        <dbReference type="Proteomes" id="UP000011885"/>
    </source>
</evidence>
<dbReference type="EMBL" id="ANOH01000296">
    <property type="protein sequence ID" value="EMI54143.1"/>
    <property type="molecule type" value="Genomic_DNA"/>
</dbReference>
<sequence length="47" mass="5240">MTPVHEGMKRTIAAMDEISSVLMRLHFRGVRVAVRSTTTSRKATPVN</sequence>
<protein>
    <submittedName>
        <fullName evidence="1">Uncharacterized protein</fullName>
    </submittedName>
</protein>
<keyword evidence="2" id="KW-1185">Reference proteome</keyword>
<name>M5UDS4_9BACT</name>
<evidence type="ECO:0000313" key="1">
    <source>
        <dbReference type="EMBL" id="EMI54143.1"/>
    </source>
</evidence>
<dbReference type="Proteomes" id="UP000011885">
    <property type="component" value="Unassembled WGS sequence"/>
</dbReference>
<gene>
    <name evidence="1" type="ORF">RSSM_04413</name>
</gene>
<reference evidence="1 2" key="1">
    <citation type="journal article" date="2013" name="Mar. Genomics">
        <title>Expression of sulfatases in Rhodopirellula baltica and the diversity of sulfatases in the genus Rhodopirellula.</title>
        <authorList>
            <person name="Wegner C.E."/>
            <person name="Richter-Heitmann T."/>
            <person name="Klindworth A."/>
            <person name="Klockow C."/>
            <person name="Richter M."/>
            <person name="Achstetter T."/>
            <person name="Glockner F.O."/>
            <person name="Harder J."/>
        </authorList>
    </citation>
    <scope>NUCLEOTIDE SEQUENCE [LARGE SCALE GENOMIC DNA]</scope>
    <source>
        <strain evidence="1 2">SM41</strain>
    </source>
</reference>